<proteinExistence type="predicted"/>
<protein>
    <recommendedName>
        <fullName evidence="3">Zinc metalloproteinase</fullName>
    </recommendedName>
</protein>
<gene>
    <name evidence="1" type="ORF">NAEGRDRAFT_59188</name>
</gene>
<dbReference type="OrthoDB" id="74460at2759"/>
<dbReference type="InterPro" id="IPR053002">
    <property type="entry name" value="Metalloproteinase_M10B"/>
</dbReference>
<accession>D2VTN9</accession>
<dbReference type="OMA" id="CFGCPHT"/>
<sequence>MTFISLSNHQDNSTYGYSLLRLCGAIKGHSKTNTSNGAQNQWLLITQQPANKTTRWEVRESSFKALILLSEGVNTLQLKLESNPNEILGNFTFTYDASLINNWNRENKMIKRVIPVHFVCSDHDGSFQSIEGCQTAEIARQKLGVAALMYQTFCAEALKHNKTFGLEMESDRTNMPHVMTFKSKKWTRSALEALGDHWNDGGCAGWSAIYEELEEHDMHNPNFIYFCVLAGSKYNTTTHKTQMGTALGGGKLALWTDCTLYSYAKNVDEIVKCLLDNRKVDVNKLPDDSCYRGSYWANYSTGLGAAMHELGHCFGCPHTPGGIMARGFDDFNRFFMISEPGDNQAIITKTHELGAFWEDSSIAIILKHPVVGSKSECVIIPGKSVVQVPVVKSNVSSVNTNSMMDCHYYVCGKSFENDSSFEHESKTTWLERHGEVPFASFIETARNQEEIILFDNGRNMELKLTKAQAFWKMADATNWYLLANGKPLFSHIQEDRKLLEKHGCEIKY</sequence>
<keyword evidence="2" id="KW-1185">Reference proteome</keyword>
<dbReference type="EMBL" id="GG738897">
    <property type="protein sequence ID" value="EFC39686.1"/>
    <property type="molecule type" value="Genomic_DNA"/>
</dbReference>
<dbReference type="KEGG" id="ngr:NAEGRDRAFT_59188"/>
<dbReference type="FunCoup" id="D2VTN9">
    <property type="interactions" value="4"/>
</dbReference>
<dbReference type="AlphaFoldDB" id="D2VTN9"/>
<dbReference type="PANTHER" id="PTHR21054">
    <property type="entry name" value="ZINC METALLOPROTEINASE-RELATED"/>
    <property type="match status" value="1"/>
</dbReference>
<organism evidence="2">
    <name type="scientific">Naegleria gruberi</name>
    <name type="common">Amoeba</name>
    <dbReference type="NCBI Taxonomy" id="5762"/>
    <lineage>
        <taxon>Eukaryota</taxon>
        <taxon>Discoba</taxon>
        <taxon>Heterolobosea</taxon>
        <taxon>Tetramitia</taxon>
        <taxon>Eutetramitia</taxon>
        <taxon>Vahlkampfiidae</taxon>
        <taxon>Naegleria</taxon>
    </lineage>
</organism>
<dbReference type="Pfam" id="PF12044">
    <property type="entry name" value="Metallopep"/>
    <property type="match status" value="1"/>
</dbReference>
<name>D2VTN9_NAEGR</name>
<dbReference type="Proteomes" id="UP000006671">
    <property type="component" value="Unassembled WGS sequence"/>
</dbReference>
<evidence type="ECO:0000313" key="2">
    <source>
        <dbReference type="Proteomes" id="UP000006671"/>
    </source>
</evidence>
<reference evidence="1 2" key="1">
    <citation type="journal article" date="2010" name="Cell">
        <title>The genome of Naegleria gruberi illuminates early eukaryotic versatility.</title>
        <authorList>
            <person name="Fritz-Laylin L.K."/>
            <person name="Prochnik S.E."/>
            <person name="Ginger M.L."/>
            <person name="Dacks J.B."/>
            <person name="Carpenter M.L."/>
            <person name="Field M.C."/>
            <person name="Kuo A."/>
            <person name="Paredez A."/>
            <person name="Chapman J."/>
            <person name="Pham J."/>
            <person name="Shu S."/>
            <person name="Neupane R."/>
            <person name="Cipriano M."/>
            <person name="Mancuso J."/>
            <person name="Tu H."/>
            <person name="Salamov A."/>
            <person name="Lindquist E."/>
            <person name="Shapiro H."/>
            <person name="Lucas S."/>
            <person name="Grigoriev I.V."/>
            <person name="Cande W.Z."/>
            <person name="Fulton C."/>
            <person name="Rokhsar D.S."/>
            <person name="Dawson S.C."/>
        </authorList>
    </citation>
    <scope>NUCLEOTIDE SEQUENCE [LARGE SCALE GENOMIC DNA]</scope>
    <source>
        <strain evidence="1 2">NEG-M</strain>
    </source>
</reference>
<dbReference type="InterPro" id="IPR021917">
    <property type="entry name" value="Unchr_Zn-peptidase-like"/>
</dbReference>
<dbReference type="eggNOG" id="KOG4525">
    <property type="taxonomic scope" value="Eukaryota"/>
</dbReference>
<evidence type="ECO:0000313" key="1">
    <source>
        <dbReference type="EMBL" id="EFC39686.1"/>
    </source>
</evidence>
<evidence type="ECO:0008006" key="3">
    <source>
        <dbReference type="Google" id="ProtNLM"/>
    </source>
</evidence>
<dbReference type="RefSeq" id="XP_002672430.1">
    <property type="nucleotide sequence ID" value="XM_002672384.1"/>
</dbReference>
<dbReference type="VEuPathDB" id="AmoebaDB:NAEGRDRAFT_59188"/>
<dbReference type="PANTHER" id="PTHR21054:SF2">
    <property type="entry name" value="MIP04191P"/>
    <property type="match status" value="1"/>
</dbReference>
<dbReference type="GeneID" id="8858522"/>
<dbReference type="InParanoid" id="D2VTN9"/>